<feature type="domain" description="Peptidase M28" evidence="2">
    <location>
        <begin position="3"/>
        <end position="95"/>
    </location>
</feature>
<comment type="similarity">
    <text evidence="1">Belongs to the peptidase M28 family. M28B subfamily.</text>
</comment>
<proteinExistence type="inferred from homology"/>
<evidence type="ECO:0000313" key="3">
    <source>
        <dbReference type="EMBL" id="KAA0186039.1"/>
    </source>
</evidence>
<comment type="caution">
    <text evidence="3">The sequence shown here is derived from an EMBL/GenBank/DDBJ whole genome shotgun (WGS) entry which is preliminary data.</text>
</comment>
<dbReference type="AlphaFoldDB" id="A0A6A0GRT0"/>
<reference evidence="3" key="3">
    <citation type="submission" date="2019-06" db="EMBL/GenBank/DDBJ databases">
        <authorList>
            <person name="Poynton C."/>
            <person name="Hasenbein S."/>
            <person name="Benoit J.B."/>
            <person name="Sepulveda M.S."/>
            <person name="Poelchau M.F."/>
            <person name="Murali S.C."/>
            <person name="Chen S."/>
            <person name="Glastad K.M."/>
            <person name="Werren J.H."/>
            <person name="Vineis J.H."/>
            <person name="Bowen J.L."/>
            <person name="Friedrich M."/>
            <person name="Jones J."/>
            <person name="Robertson H.M."/>
            <person name="Feyereisen R."/>
            <person name="Mechler-Hickson A."/>
            <person name="Mathers N."/>
            <person name="Lee C.E."/>
            <person name="Colbourne J.K."/>
            <person name="Biales A."/>
            <person name="Johnston J.S."/>
            <person name="Wellborn G.A."/>
            <person name="Rosendale A.J."/>
            <person name="Cridge A.G."/>
            <person name="Munoz-Torres M.C."/>
            <person name="Bain P.A."/>
            <person name="Manny A.R."/>
            <person name="Major K.M."/>
            <person name="Lambert F.N."/>
            <person name="Vulpe C.D."/>
            <person name="Tuck P."/>
            <person name="Blalock B.J."/>
            <person name="Lin Y.-Y."/>
            <person name="Smith M.E."/>
            <person name="Ochoa-Acuna H."/>
            <person name="Chen M.-J.M."/>
            <person name="Childers C.P."/>
            <person name="Qu J."/>
            <person name="Dugan S."/>
            <person name="Lee S.L."/>
            <person name="Chao H."/>
            <person name="Dinh H."/>
            <person name="Han Y."/>
            <person name="Doddapaneni H."/>
            <person name="Worley K.C."/>
            <person name="Muzny D.M."/>
            <person name="Gibbs R.A."/>
            <person name="Richards S."/>
        </authorList>
    </citation>
    <scope>NUCLEOTIDE SEQUENCE</scope>
    <source>
        <strain evidence="3">HAZT.00-mixed</strain>
        <tissue evidence="3">Whole organism</tissue>
    </source>
</reference>
<dbReference type="Proteomes" id="UP000711488">
    <property type="component" value="Unassembled WGS sequence"/>
</dbReference>
<dbReference type="GO" id="GO:0004180">
    <property type="term" value="F:carboxypeptidase activity"/>
    <property type="evidence" value="ECO:0007669"/>
    <property type="project" value="TreeGrafter"/>
</dbReference>
<evidence type="ECO:0000256" key="1">
    <source>
        <dbReference type="ARBA" id="ARBA00005634"/>
    </source>
</evidence>
<accession>A0A6A0GRT0</accession>
<dbReference type="PANTHER" id="PTHR10404">
    <property type="entry name" value="N-ACETYLATED-ALPHA-LINKED ACIDIC DIPEPTIDASE"/>
    <property type="match status" value="1"/>
</dbReference>
<gene>
    <name evidence="3" type="ORF">HAZT_HAZT010103</name>
</gene>
<reference evidence="3" key="2">
    <citation type="journal article" date="2018" name="Environ. Sci. Technol.">
        <title>The Toxicogenome of Hyalella azteca: A Model for Sediment Ecotoxicology and Evolutionary Toxicology.</title>
        <authorList>
            <person name="Poynton H.C."/>
            <person name="Hasenbein S."/>
            <person name="Benoit J.B."/>
            <person name="Sepulveda M.S."/>
            <person name="Poelchau M.F."/>
            <person name="Hughes D.S.T."/>
            <person name="Murali S.C."/>
            <person name="Chen S."/>
            <person name="Glastad K.M."/>
            <person name="Goodisman M.A.D."/>
            <person name="Werren J.H."/>
            <person name="Vineis J.H."/>
            <person name="Bowen J.L."/>
            <person name="Friedrich M."/>
            <person name="Jones J."/>
            <person name="Robertson H.M."/>
            <person name="Feyereisen R."/>
            <person name="Mechler-Hickson A."/>
            <person name="Mathers N."/>
            <person name="Lee C.E."/>
            <person name="Colbourne J.K."/>
            <person name="Biales A."/>
            <person name="Johnston J.S."/>
            <person name="Wellborn G.A."/>
            <person name="Rosendale A.J."/>
            <person name="Cridge A.G."/>
            <person name="Munoz-Torres M.C."/>
            <person name="Bain P.A."/>
            <person name="Manny A.R."/>
            <person name="Major K.M."/>
            <person name="Lambert F.N."/>
            <person name="Vulpe C.D."/>
            <person name="Tuck P."/>
            <person name="Blalock B.J."/>
            <person name="Lin Y.Y."/>
            <person name="Smith M.E."/>
            <person name="Ochoa-Acuna H."/>
            <person name="Chen M.M."/>
            <person name="Childers C.P."/>
            <person name="Qu J."/>
            <person name="Dugan S."/>
            <person name="Lee S.L."/>
            <person name="Chao H."/>
            <person name="Dinh H."/>
            <person name="Han Y."/>
            <person name="Doddapaneni H."/>
            <person name="Worley K.C."/>
            <person name="Muzny D.M."/>
            <person name="Gibbs R.A."/>
            <person name="Richards S."/>
        </authorList>
    </citation>
    <scope>NUCLEOTIDE SEQUENCE</scope>
    <source>
        <strain evidence="3">HAZT.00-mixed</strain>
        <tissue evidence="3">Whole organism</tissue>
    </source>
</reference>
<name>A0A6A0GRT0_HYAAZ</name>
<dbReference type="Gene3D" id="3.40.630.10">
    <property type="entry name" value="Zn peptidases"/>
    <property type="match status" value="1"/>
</dbReference>
<evidence type="ECO:0000259" key="2">
    <source>
        <dbReference type="Pfam" id="PF04389"/>
    </source>
</evidence>
<dbReference type="InterPro" id="IPR007484">
    <property type="entry name" value="Peptidase_M28"/>
</dbReference>
<dbReference type="SUPFAM" id="SSF53187">
    <property type="entry name" value="Zn-dependent exopeptidases"/>
    <property type="match status" value="1"/>
</dbReference>
<dbReference type="PANTHER" id="PTHR10404:SF46">
    <property type="entry name" value="VACUOLAR PROTEIN SORTING-ASSOCIATED PROTEIN 70"/>
    <property type="match status" value="1"/>
</dbReference>
<reference evidence="3" key="1">
    <citation type="submission" date="2014-08" db="EMBL/GenBank/DDBJ databases">
        <authorList>
            <person name="Murali S."/>
            <person name="Richards S."/>
            <person name="Bandaranaike D."/>
            <person name="Bellair M."/>
            <person name="Blankenburg K."/>
            <person name="Chao H."/>
            <person name="Dinh H."/>
            <person name="Doddapaneni H."/>
            <person name="Dugan-Rocha S."/>
            <person name="Elkadiri S."/>
            <person name="Gnanaolivu R."/>
            <person name="Hughes D."/>
            <person name="Lee S."/>
            <person name="Li M."/>
            <person name="Ming W."/>
            <person name="Munidasa M."/>
            <person name="Muniz J."/>
            <person name="Nguyen L."/>
            <person name="Osuji N."/>
            <person name="Pu L.-L."/>
            <person name="Puazo M."/>
            <person name="Skinner E."/>
            <person name="Qu C."/>
            <person name="Quiroz J."/>
            <person name="Raj R."/>
            <person name="Weissenberger G."/>
            <person name="Xin Y."/>
            <person name="Zou X."/>
            <person name="Han Y."/>
            <person name="Worley K."/>
            <person name="Muzny D."/>
            <person name="Gibbs R."/>
        </authorList>
    </citation>
    <scope>NUCLEOTIDE SEQUENCE</scope>
    <source>
        <strain evidence="3">HAZT.00-mixed</strain>
        <tissue evidence="3">Whole organism</tissue>
    </source>
</reference>
<dbReference type="EMBL" id="JQDR03015836">
    <property type="protein sequence ID" value="KAA0186039.1"/>
    <property type="molecule type" value="Genomic_DNA"/>
</dbReference>
<sequence length="106" mass="11994">MFGSVDPSSGTAVMMEISRVLMAYINETGWSPRRSIVFCSWDAEEFGLIGSTEWTQQFSKQLSDRAVAYLNIDQAFNGNYTFRAQASPLLRDIIYNATKEVSLTHR</sequence>
<dbReference type="OrthoDB" id="5841748at2759"/>
<organism evidence="3">
    <name type="scientific">Hyalella azteca</name>
    <name type="common">Amphipod</name>
    <dbReference type="NCBI Taxonomy" id="294128"/>
    <lineage>
        <taxon>Eukaryota</taxon>
        <taxon>Metazoa</taxon>
        <taxon>Ecdysozoa</taxon>
        <taxon>Arthropoda</taxon>
        <taxon>Crustacea</taxon>
        <taxon>Multicrustacea</taxon>
        <taxon>Malacostraca</taxon>
        <taxon>Eumalacostraca</taxon>
        <taxon>Peracarida</taxon>
        <taxon>Amphipoda</taxon>
        <taxon>Senticaudata</taxon>
        <taxon>Talitrida</taxon>
        <taxon>Talitroidea</taxon>
        <taxon>Hyalellidae</taxon>
        <taxon>Hyalella</taxon>
    </lineage>
</organism>
<dbReference type="FunFam" id="3.40.630.10:FF:000101">
    <property type="entry name" value="N-acetylated alpha-linked acidic dipeptidase like 1"/>
    <property type="match status" value="1"/>
</dbReference>
<protein>
    <recommendedName>
        <fullName evidence="2">Peptidase M28 domain-containing protein</fullName>
    </recommendedName>
</protein>
<dbReference type="InterPro" id="IPR039373">
    <property type="entry name" value="Peptidase_M28B"/>
</dbReference>
<dbReference type="Pfam" id="PF04389">
    <property type="entry name" value="Peptidase_M28"/>
    <property type="match status" value="1"/>
</dbReference>